<dbReference type="SMART" id="SM00091">
    <property type="entry name" value="PAS"/>
    <property type="match status" value="3"/>
</dbReference>
<dbReference type="GO" id="GO:0006935">
    <property type="term" value="P:chemotaxis"/>
    <property type="evidence" value="ECO:0007669"/>
    <property type="project" value="InterPro"/>
</dbReference>
<evidence type="ECO:0000256" key="3">
    <source>
        <dbReference type="ARBA" id="ARBA00029447"/>
    </source>
</evidence>
<evidence type="ECO:0000256" key="5">
    <source>
        <dbReference type="SAM" id="MobiDB-lite"/>
    </source>
</evidence>
<evidence type="ECO:0000259" key="7">
    <source>
        <dbReference type="PROSITE" id="PS50112"/>
    </source>
</evidence>
<evidence type="ECO:0000259" key="8">
    <source>
        <dbReference type="PROSITE" id="PS50113"/>
    </source>
</evidence>
<dbReference type="SUPFAM" id="SSF55785">
    <property type="entry name" value="PYP-like sensor domain (PAS domain)"/>
    <property type="match status" value="3"/>
</dbReference>
<dbReference type="InterPro" id="IPR013767">
    <property type="entry name" value="PAS_fold"/>
</dbReference>
<keyword evidence="2 4" id="KW-0807">Transducer</keyword>
<dbReference type="GO" id="GO:0004888">
    <property type="term" value="F:transmembrane signaling receptor activity"/>
    <property type="evidence" value="ECO:0007669"/>
    <property type="project" value="InterPro"/>
</dbReference>
<comment type="caution">
    <text evidence="9">The sequence shown here is derived from an EMBL/GenBank/DDBJ whole genome shotgun (WGS) entry which is preliminary data.</text>
</comment>
<dbReference type="GO" id="GO:0007165">
    <property type="term" value="P:signal transduction"/>
    <property type="evidence" value="ECO:0007669"/>
    <property type="project" value="UniProtKB-KW"/>
</dbReference>
<dbReference type="PANTHER" id="PTHR32089">
    <property type="entry name" value="METHYL-ACCEPTING CHEMOTAXIS PROTEIN MCPB"/>
    <property type="match status" value="1"/>
</dbReference>
<dbReference type="InterPro" id="IPR004089">
    <property type="entry name" value="MCPsignal_dom"/>
</dbReference>
<evidence type="ECO:0000256" key="1">
    <source>
        <dbReference type="ARBA" id="ARBA00004370"/>
    </source>
</evidence>
<dbReference type="InterPro" id="IPR000700">
    <property type="entry name" value="PAS-assoc_C"/>
</dbReference>
<comment type="similarity">
    <text evidence="3">Belongs to the methyl-accepting chemotaxis (MCP) protein family.</text>
</comment>
<dbReference type="AlphaFoldDB" id="A0A510XGU6"/>
<dbReference type="PROSITE" id="PS50112">
    <property type="entry name" value="PAS"/>
    <property type="match status" value="2"/>
</dbReference>
<evidence type="ECO:0008006" key="11">
    <source>
        <dbReference type="Google" id="ProtNLM"/>
    </source>
</evidence>
<dbReference type="NCBIfam" id="TIGR00229">
    <property type="entry name" value="sensory_box"/>
    <property type="match status" value="2"/>
</dbReference>
<sequence length="462" mass="50844">MLSLLQRLTVSLSPASSRAADSAHGAPFRDAFEALPIAALLLDRRGEIIESNAAARRLWGSDALRGAHCRTLLPSLSPSSPDQERRLEGRDGSGAPFLADVTLGRHGEARVVSVRPVAAPATNHADQALEQALDAVVTIDTENRITFFNAAAERLWGYRREEVLDQNVKLLVPETYRHQHDGFIQRHRRSGQNRIVGSSRDVQMQRRNGETLWVNLSLSRVEVDGETCYTAFAKDISAQRQLQERLNQTLEQALDAVVTIDHHNRVTFFNAAAEKLWGYAREEVLGQNVKMLVPAAIQDHHDGYVDANRQGGENKIVGFTREVPVPRKDGETRWGSVTLSKVELGDETHYTAFFRDVTGDVTLRREMDEKMTKVEEASQQISALVESIDGIASQTNLLSLNAAIEAARAGDAGRGFAVVAQEVRHLAERSSGAAGGVRDGVELTRGLLGELKETLGRLAEKR</sequence>
<dbReference type="Pfam" id="PF00015">
    <property type="entry name" value="MCPsignal"/>
    <property type="match status" value="1"/>
</dbReference>
<comment type="subcellular location">
    <subcellularLocation>
        <location evidence="1">Membrane</location>
    </subcellularLocation>
</comment>
<reference evidence="9 10" key="1">
    <citation type="submission" date="2019-07" db="EMBL/GenBank/DDBJ databases">
        <title>Whole genome shotgun sequence of Halomonas pacifica NBRC 102220.</title>
        <authorList>
            <person name="Hosoyama A."/>
            <person name="Uohara A."/>
            <person name="Ohji S."/>
            <person name="Ichikawa N."/>
        </authorList>
    </citation>
    <scope>NUCLEOTIDE SEQUENCE [LARGE SCALE GENOMIC DNA]</scope>
    <source>
        <strain evidence="9 10">NBRC 102220</strain>
    </source>
</reference>
<dbReference type="Pfam" id="PF13188">
    <property type="entry name" value="PAS_8"/>
    <property type="match status" value="1"/>
</dbReference>
<dbReference type="PANTHER" id="PTHR32089:SF112">
    <property type="entry name" value="LYSOZYME-LIKE PROTEIN-RELATED"/>
    <property type="match status" value="1"/>
</dbReference>
<feature type="domain" description="PAC" evidence="8">
    <location>
        <begin position="319"/>
        <end position="373"/>
    </location>
</feature>
<dbReference type="PROSITE" id="PS50113">
    <property type="entry name" value="PAC"/>
    <property type="match status" value="2"/>
</dbReference>
<evidence type="ECO:0000256" key="2">
    <source>
        <dbReference type="ARBA" id="ARBA00023224"/>
    </source>
</evidence>
<feature type="domain" description="Methyl-accepting transducer" evidence="6">
    <location>
        <begin position="369"/>
        <end position="442"/>
    </location>
</feature>
<dbReference type="SUPFAM" id="SSF58104">
    <property type="entry name" value="Methyl-accepting chemotaxis protein (MCP) signaling domain"/>
    <property type="match status" value="1"/>
</dbReference>
<dbReference type="InterPro" id="IPR004090">
    <property type="entry name" value="Chemotax_Me-accpt_rcpt"/>
</dbReference>
<dbReference type="Pfam" id="PF00989">
    <property type="entry name" value="PAS"/>
    <property type="match status" value="2"/>
</dbReference>
<gene>
    <name evidence="9" type="ORF">HPA02_34230</name>
</gene>
<dbReference type="OrthoDB" id="7991996at2"/>
<protein>
    <recommendedName>
        <fullName evidence="11">Methyl-accepting chemotaxis protein</fullName>
    </recommendedName>
</protein>
<evidence type="ECO:0000256" key="4">
    <source>
        <dbReference type="PROSITE-ProRule" id="PRU00284"/>
    </source>
</evidence>
<dbReference type="Gene3D" id="3.30.450.20">
    <property type="entry name" value="PAS domain"/>
    <property type="match status" value="3"/>
</dbReference>
<dbReference type="RefSeq" id="WP_146804458.1">
    <property type="nucleotide sequence ID" value="NZ_BJUK01000073.1"/>
</dbReference>
<feature type="compositionally biased region" description="Basic and acidic residues" evidence="5">
    <location>
        <begin position="82"/>
        <end position="91"/>
    </location>
</feature>
<evidence type="ECO:0000313" key="9">
    <source>
        <dbReference type="EMBL" id="GEK49140.1"/>
    </source>
</evidence>
<dbReference type="InterPro" id="IPR000014">
    <property type="entry name" value="PAS"/>
</dbReference>
<feature type="domain" description="PAS" evidence="7">
    <location>
        <begin position="242"/>
        <end position="294"/>
    </location>
</feature>
<dbReference type="PRINTS" id="PR00260">
    <property type="entry name" value="CHEMTRNSDUCR"/>
</dbReference>
<name>A0A510XGU6_9GAMM</name>
<accession>A0A510XGU6</accession>
<dbReference type="Gene3D" id="1.10.287.950">
    <property type="entry name" value="Methyl-accepting chemotaxis protein"/>
    <property type="match status" value="1"/>
</dbReference>
<feature type="domain" description="PAC" evidence="8">
    <location>
        <begin position="198"/>
        <end position="248"/>
    </location>
</feature>
<proteinExistence type="inferred from homology"/>
<dbReference type="Proteomes" id="UP000321275">
    <property type="component" value="Unassembled WGS sequence"/>
</dbReference>
<feature type="domain" description="PAS" evidence="7">
    <location>
        <begin position="121"/>
        <end position="174"/>
    </location>
</feature>
<dbReference type="CDD" id="cd00130">
    <property type="entry name" value="PAS"/>
    <property type="match status" value="2"/>
</dbReference>
<feature type="region of interest" description="Disordered" evidence="5">
    <location>
        <begin position="74"/>
        <end position="93"/>
    </location>
</feature>
<dbReference type="SMART" id="SM00283">
    <property type="entry name" value="MA"/>
    <property type="match status" value="1"/>
</dbReference>
<dbReference type="GO" id="GO:0016020">
    <property type="term" value="C:membrane"/>
    <property type="evidence" value="ECO:0007669"/>
    <property type="project" value="UniProtKB-SubCell"/>
</dbReference>
<dbReference type="GO" id="GO:0006355">
    <property type="term" value="P:regulation of DNA-templated transcription"/>
    <property type="evidence" value="ECO:0007669"/>
    <property type="project" value="InterPro"/>
</dbReference>
<evidence type="ECO:0000313" key="10">
    <source>
        <dbReference type="Proteomes" id="UP000321275"/>
    </source>
</evidence>
<keyword evidence="10" id="KW-1185">Reference proteome</keyword>
<dbReference type="PROSITE" id="PS50111">
    <property type="entry name" value="CHEMOTAXIS_TRANSDUC_2"/>
    <property type="match status" value="1"/>
</dbReference>
<dbReference type="InterPro" id="IPR035965">
    <property type="entry name" value="PAS-like_dom_sf"/>
</dbReference>
<evidence type="ECO:0000259" key="6">
    <source>
        <dbReference type="PROSITE" id="PS50111"/>
    </source>
</evidence>
<dbReference type="EMBL" id="BJUK01000073">
    <property type="protein sequence ID" value="GEK49140.1"/>
    <property type="molecule type" value="Genomic_DNA"/>
</dbReference>
<organism evidence="9 10">
    <name type="scientific">Bisbaumannia pacifica</name>
    <dbReference type="NCBI Taxonomy" id="77098"/>
    <lineage>
        <taxon>Bacteria</taxon>
        <taxon>Pseudomonadati</taxon>
        <taxon>Pseudomonadota</taxon>
        <taxon>Gammaproteobacteria</taxon>
        <taxon>Oceanospirillales</taxon>
        <taxon>Halomonadaceae</taxon>
        <taxon>Bisbaumannia</taxon>
    </lineage>
</organism>